<dbReference type="InterPro" id="IPR036286">
    <property type="entry name" value="LexA/Signal_pep-like_sf"/>
</dbReference>
<feature type="region of interest" description="Disordered" evidence="8">
    <location>
        <begin position="1"/>
        <end position="27"/>
    </location>
</feature>
<keyword evidence="7" id="KW-0812">Transmembrane</keyword>
<evidence type="ECO:0000256" key="5">
    <source>
        <dbReference type="ARBA" id="ARBA00022801"/>
    </source>
</evidence>
<evidence type="ECO:0000256" key="7">
    <source>
        <dbReference type="RuleBase" id="RU362042"/>
    </source>
</evidence>
<dbReference type="PANTHER" id="PTHR43390:SF1">
    <property type="entry name" value="CHLOROPLAST PROCESSING PEPTIDASE"/>
    <property type="match status" value="1"/>
</dbReference>
<evidence type="ECO:0000256" key="8">
    <source>
        <dbReference type="SAM" id="MobiDB-lite"/>
    </source>
</evidence>
<dbReference type="CDD" id="cd06530">
    <property type="entry name" value="S26_SPase_I"/>
    <property type="match status" value="1"/>
</dbReference>
<dbReference type="OrthoDB" id="9815782at2"/>
<keyword evidence="7" id="KW-1133">Transmembrane helix</keyword>
<dbReference type="InterPro" id="IPR019533">
    <property type="entry name" value="Peptidase_S26"/>
</dbReference>
<feature type="active site" evidence="6">
    <location>
        <position position="148"/>
    </location>
</feature>
<dbReference type="EMBL" id="PDCH01000008">
    <property type="protein sequence ID" value="RBP99230.1"/>
    <property type="molecule type" value="Genomic_DNA"/>
</dbReference>
<feature type="domain" description="Peptidase S26" evidence="9">
    <location>
        <begin position="64"/>
        <end position="239"/>
    </location>
</feature>
<dbReference type="EC" id="3.4.21.89" evidence="4 7"/>
<comment type="caution">
    <text evidence="10">The sequence shown here is derived from an EMBL/GenBank/DDBJ whole genome shotgun (WGS) entry which is preliminary data.</text>
</comment>
<name>A0A366KBX8_9BIFI</name>
<organism evidence="10 11">
    <name type="scientific">Bifidobacterium xylocopae</name>
    <dbReference type="NCBI Taxonomy" id="2493119"/>
    <lineage>
        <taxon>Bacteria</taxon>
        <taxon>Bacillati</taxon>
        <taxon>Actinomycetota</taxon>
        <taxon>Actinomycetes</taxon>
        <taxon>Bifidobacteriales</taxon>
        <taxon>Bifidobacteriaceae</taxon>
        <taxon>Bifidobacterium</taxon>
    </lineage>
</organism>
<dbReference type="RefSeq" id="WP_113853586.1">
    <property type="nucleotide sequence ID" value="NZ_PDCH01000008.1"/>
</dbReference>
<dbReference type="PRINTS" id="PR00727">
    <property type="entry name" value="LEADERPTASE"/>
</dbReference>
<proteinExistence type="inferred from homology"/>
<dbReference type="Proteomes" id="UP000252345">
    <property type="component" value="Unassembled WGS sequence"/>
</dbReference>
<evidence type="ECO:0000259" key="9">
    <source>
        <dbReference type="Pfam" id="PF10502"/>
    </source>
</evidence>
<feature type="transmembrane region" description="Helical" evidence="7">
    <location>
        <begin position="65"/>
        <end position="85"/>
    </location>
</feature>
<sequence length="275" mass="29216">MDRRGDGRIRRARPAGPAPPPQLPVLAPRSGDDVRKAFELHPRHASRLVLPDSIRHELGEVVRKLLLACLLPILLVLGTRIFLLGQYSIPSGSMENTLAVSDRVITTQNLTLNRGGLRRGDIIVFRDPAGWLGSEGAGPDSRDDFLIKRLIGLPGDRVACEGGGHPITVNGSPIDESSYLKPGAEPSAFAFDVAVPAGHLFVLGDNRANSADSRYHRGDGADGMVPVANVTGVAVFTCWPVGHVRRLDDGHGPFASVPDIGSGDGPSGRVFGGER</sequence>
<dbReference type="NCBIfam" id="TIGR02227">
    <property type="entry name" value="sigpep_I_bact"/>
    <property type="match status" value="1"/>
</dbReference>
<dbReference type="GO" id="GO:0004252">
    <property type="term" value="F:serine-type endopeptidase activity"/>
    <property type="evidence" value="ECO:0007669"/>
    <property type="project" value="InterPro"/>
</dbReference>
<evidence type="ECO:0000256" key="1">
    <source>
        <dbReference type="ARBA" id="ARBA00000677"/>
    </source>
</evidence>
<dbReference type="AlphaFoldDB" id="A0A366KBX8"/>
<keyword evidence="7" id="KW-0645">Protease</keyword>
<dbReference type="InterPro" id="IPR019758">
    <property type="entry name" value="Pept_S26A_signal_pept_1_CS"/>
</dbReference>
<dbReference type="Pfam" id="PF10502">
    <property type="entry name" value="Peptidase_S26"/>
    <property type="match status" value="1"/>
</dbReference>
<evidence type="ECO:0000256" key="4">
    <source>
        <dbReference type="ARBA" id="ARBA00013208"/>
    </source>
</evidence>
<evidence type="ECO:0000256" key="3">
    <source>
        <dbReference type="ARBA" id="ARBA00009370"/>
    </source>
</evidence>
<protein>
    <recommendedName>
        <fullName evidence="4 7">Signal peptidase I</fullName>
        <ecNumber evidence="4 7">3.4.21.89</ecNumber>
    </recommendedName>
</protein>
<dbReference type="SUPFAM" id="SSF51306">
    <property type="entry name" value="LexA/Signal peptidase"/>
    <property type="match status" value="1"/>
</dbReference>
<dbReference type="GO" id="GO:0006465">
    <property type="term" value="P:signal peptide processing"/>
    <property type="evidence" value="ECO:0007669"/>
    <property type="project" value="InterPro"/>
</dbReference>
<dbReference type="PROSITE" id="PS00761">
    <property type="entry name" value="SPASE_I_3"/>
    <property type="match status" value="1"/>
</dbReference>
<gene>
    <name evidence="10" type="primary">lepB</name>
    <name evidence="10" type="ORF">CRD59_04950</name>
</gene>
<comment type="catalytic activity">
    <reaction evidence="1 7">
        <text>Cleavage of hydrophobic, N-terminal signal or leader sequences from secreted and periplasmic proteins.</text>
        <dbReference type="EC" id="3.4.21.89"/>
    </reaction>
</comment>
<evidence type="ECO:0000256" key="2">
    <source>
        <dbReference type="ARBA" id="ARBA00004401"/>
    </source>
</evidence>
<dbReference type="PANTHER" id="PTHR43390">
    <property type="entry name" value="SIGNAL PEPTIDASE I"/>
    <property type="match status" value="1"/>
</dbReference>
<dbReference type="GO" id="GO:0005886">
    <property type="term" value="C:plasma membrane"/>
    <property type="evidence" value="ECO:0007669"/>
    <property type="project" value="UniProtKB-SubCell"/>
</dbReference>
<reference evidence="10 11" key="1">
    <citation type="submission" date="2017-10" db="EMBL/GenBank/DDBJ databases">
        <title>Bifidobacterium xylocopum sp. nov. and Bifidobacterium aemilianum sp. nov., from the carpenter bee (Xylocopa violacea) digestive tract.</title>
        <authorList>
            <person name="Alberoni D."/>
            <person name="Baffoni L."/>
            <person name="Di Gioia D."/>
            <person name="Gaggia F."/>
            <person name="Biavati B."/>
        </authorList>
    </citation>
    <scope>NUCLEOTIDE SEQUENCE [LARGE SCALE GENOMIC DNA]</scope>
    <source>
        <strain evidence="10 11">XV2</strain>
    </source>
</reference>
<accession>A0A366KBX8</accession>
<comment type="similarity">
    <text evidence="3 7">Belongs to the peptidase S26 family.</text>
</comment>
<evidence type="ECO:0000313" key="10">
    <source>
        <dbReference type="EMBL" id="RBP99230.1"/>
    </source>
</evidence>
<evidence type="ECO:0000313" key="11">
    <source>
        <dbReference type="Proteomes" id="UP000252345"/>
    </source>
</evidence>
<dbReference type="InterPro" id="IPR000223">
    <property type="entry name" value="Pept_S26A_signal_pept_1"/>
</dbReference>
<evidence type="ECO:0000256" key="6">
    <source>
        <dbReference type="PIRSR" id="PIRSR600223-1"/>
    </source>
</evidence>
<keyword evidence="11" id="KW-1185">Reference proteome</keyword>
<feature type="region of interest" description="Disordered" evidence="8">
    <location>
        <begin position="252"/>
        <end position="275"/>
    </location>
</feature>
<dbReference type="Gene3D" id="2.10.109.10">
    <property type="entry name" value="Umud Fragment, subunit A"/>
    <property type="match status" value="1"/>
</dbReference>
<keyword evidence="7" id="KW-0472">Membrane</keyword>
<dbReference type="GO" id="GO:0009003">
    <property type="term" value="F:signal peptidase activity"/>
    <property type="evidence" value="ECO:0007669"/>
    <property type="project" value="UniProtKB-EC"/>
</dbReference>
<keyword evidence="5 7" id="KW-0378">Hydrolase</keyword>
<feature type="active site" evidence="6">
    <location>
        <position position="93"/>
    </location>
</feature>
<comment type="subcellular location">
    <subcellularLocation>
        <location evidence="2">Cell membrane</location>
        <topology evidence="2">Single-pass type II membrane protein</topology>
    </subcellularLocation>
    <subcellularLocation>
        <location evidence="7">Membrane</location>
        <topology evidence="7">Single-pass type II membrane protein</topology>
    </subcellularLocation>
</comment>